<evidence type="ECO:0000313" key="2">
    <source>
        <dbReference type="Proteomes" id="UP000821845"/>
    </source>
</evidence>
<comment type="caution">
    <text evidence="1">The sequence shown here is derived from an EMBL/GenBank/DDBJ whole genome shotgun (WGS) entry which is preliminary data.</text>
</comment>
<name>A0ACB7SWR4_HYAAI</name>
<accession>A0ACB7SWR4</accession>
<gene>
    <name evidence="1" type="ORF">HPB50_025525</name>
</gene>
<proteinExistence type="predicted"/>
<dbReference type="Proteomes" id="UP000821845">
    <property type="component" value="Chromosome 3"/>
</dbReference>
<dbReference type="EMBL" id="CM023483">
    <property type="protein sequence ID" value="KAH6937089.1"/>
    <property type="molecule type" value="Genomic_DNA"/>
</dbReference>
<sequence>MAAVSHLYKRVCPDVIVLSMTPGGRGLHSKDEYLRVEELVAGVLEQEGLYVDVVSTQNQNVHYGSNSPETPVLQARTAYDVKKNTAMIYAYLDVYPAKKSDGWDTEPFMPEEKHGKVYGRGCAAGKGPLVAWLWVLKAFNLAGVPLPVNLRFVIDSTREIGSKAATVYIESKMNRYFYYSTHSVVLSDGSWLEENRPSISCALRGLCYFEIDVTCAGHDLHSGVYGGTISEGMSDVISLLNSLTDEDGCISVPGFCDQVADLTDDEKWTLINARVDMVWNCTESESCWCCGVRKENTETS</sequence>
<organism evidence="1 2">
    <name type="scientific">Hyalomma asiaticum</name>
    <name type="common">Tick</name>
    <dbReference type="NCBI Taxonomy" id="266040"/>
    <lineage>
        <taxon>Eukaryota</taxon>
        <taxon>Metazoa</taxon>
        <taxon>Ecdysozoa</taxon>
        <taxon>Arthropoda</taxon>
        <taxon>Chelicerata</taxon>
        <taxon>Arachnida</taxon>
        <taxon>Acari</taxon>
        <taxon>Parasitiformes</taxon>
        <taxon>Ixodida</taxon>
        <taxon>Ixodoidea</taxon>
        <taxon>Ixodidae</taxon>
        <taxon>Hyalomminae</taxon>
        <taxon>Hyalomma</taxon>
    </lineage>
</organism>
<protein>
    <submittedName>
        <fullName evidence="1">Uncharacterized protein</fullName>
    </submittedName>
</protein>
<keyword evidence="2" id="KW-1185">Reference proteome</keyword>
<evidence type="ECO:0000313" key="1">
    <source>
        <dbReference type="EMBL" id="KAH6937089.1"/>
    </source>
</evidence>
<reference evidence="1" key="1">
    <citation type="submission" date="2020-05" db="EMBL/GenBank/DDBJ databases">
        <title>Large-scale comparative analyses of tick genomes elucidate their genetic diversity and vector capacities.</title>
        <authorList>
            <person name="Jia N."/>
            <person name="Wang J."/>
            <person name="Shi W."/>
            <person name="Du L."/>
            <person name="Sun Y."/>
            <person name="Zhan W."/>
            <person name="Jiang J."/>
            <person name="Wang Q."/>
            <person name="Zhang B."/>
            <person name="Ji P."/>
            <person name="Sakyi L.B."/>
            <person name="Cui X."/>
            <person name="Yuan T."/>
            <person name="Jiang B."/>
            <person name="Yang W."/>
            <person name="Lam T.T.-Y."/>
            <person name="Chang Q."/>
            <person name="Ding S."/>
            <person name="Wang X."/>
            <person name="Zhu J."/>
            <person name="Ruan X."/>
            <person name="Zhao L."/>
            <person name="Wei J."/>
            <person name="Que T."/>
            <person name="Du C."/>
            <person name="Cheng J."/>
            <person name="Dai P."/>
            <person name="Han X."/>
            <person name="Huang E."/>
            <person name="Gao Y."/>
            <person name="Liu J."/>
            <person name="Shao H."/>
            <person name="Ye R."/>
            <person name="Li L."/>
            <person name="Wei W."/>
            <person name="Wang X."/>
            <person name="Wang C."/>
            <person name="Yang T."/>
            <person name="Huo Q."/>
            <person name="Li W."/>
            <person name="Guo W."/>
            <person name="Chen H."/>
            <person name="Zhou L."/>
            <person name="Ni X."/>
            <person name="Tian J."/>
            <person name="Zhou Y."/>
            <person name="Sheng Y."/>
            <person name="Liu T."/>
            <person name="Pan Y."/>
            <person name="Xia L."/>
            <person name="Li J."/>
            <person name="Zhao F."/>
            <person name="Cao W."/>
        </authorList>
    </citation>
    <scope>NUCLEOTIDE SEQUENCE</scope>
    <source>
        <strain evidence="1">Hyas-2018</strain>
    </source>
</reference>